<dbReference type="EMBL" id="JAVXUO010000022">
    <property type="protein sequence ID" value="KAK2996038.1"/>
    <property type="molecule type" value="Genomic_DNA"/>
</dbReference>
<dbReference type="SUPFAM" id="SSF51197">
    <property type="entry name" value="Clavaminate synthase-like"/>
    <property type="match status" value="1"/>
</dbReference>
<reference evidence="6" key="1">
    <citation type="submission" date="2022-12" db="EMBL/GenBank/DDBJ databases">
        <title>Draft genome assemblies for two species of Escallonia (Escalloniales).</title>
        <authorList>
            <person name="Chanderbali A."/>
            <person name="Dervinis C."/>
            <person name="Anghel I."/>
            <person name="Soltis D."/>
            <person name="Soltis P."/>
            <person name="Zapata F."/>
        </authorList>
    </citation>
    <scope>NUCLEOTIDE SEQUENCE</scope>
    <source>
        <strain evidence="6">UCBG92.1500</strain>
        <tissue evidence="6">Leaf</tissue>
    </source>
</reference>
<evidence type="ECO:0000313" key="5">
    <source>
        <dbReference type="EMBL" id="KAK2983310.1"/>
    </source>
</evidence>
<comment type="caution">
    <text evidence="6">The sequence shown here is derived from an EMBL/GenBank/DDBJ whole genome shotgun (WGS) entry which is preliminary data.</text>
</comment>
<proteinExistence type="predicted"/>
<evidence type="ECO:0000259" key="4">
    <source>
        <dbReference type="Pfam" id="PF14226"/>
    </source>
</evidence>
<dbReference type="Pfam" id="PF14226">
    <property type="entry name" value="DIOX_N"/>
    <property type="match status" value="1"/>
</dbReference>
<feature type="domain" description="Non-haem dioxygenase N-terminal" evidence="4">
    <location>
        <begin position="19"/>
        <end position="142"/>
    </location>
</feature>
<dbReference type="GO" id="GO:0046872">
    <property type="term" value="F:metal ion binding"/>
    <property type="evidence" value="ECO:0007669"/>
    <property type="project" value="UniProtKB-KW"/>
</dbReference>
<dbReference type="EMBL" id="JAVXUO010001339">
    <property type="protein sequence ID" value="KAK2983310.1"/>
    <property type="molecule type" value="Genomic_DNA"/>
</dbReference>
<evidence type="ECO:0000256" key="2">
    <source>
        <dbReference type="ARBA" id="ARBA00023002"/>
    </source>
</evidence>
<keyword evidence="7" id="KW-1185">Reference proteome</keyword>
<gene>
    <name evidence="5" type="ORF">RJ640_004076</name>
    <name evidence="6" type="ORF">RJ640_017010</name>
</gene>
<evidence type="ECO:0000313" key="6">
    <source>
        <dbReference type="EMBL" id="KAK2996038.1"/>
    </source>
</evidence>
<dbReference type="PANTHER" id="PTHR10209:SF885">
    <property type="entry name" value="2OG-FE(II) OXYGENASE FAMILY, PUTATIVE (AFU_ORTHOLOGUE AFUA_2G00750)-RELATED"/>
    <property type="match status" value="1"/>
</dbReference>
<dbReference type="AlphaFoldDB" id="A0AA88S4Q8"/>
<organism evidence="6 7">
    <name type="scientific">Escallonia rubra</name>
    <dbReference type="NCBI Taxonomy" id="112253"/>
    <lineage>
        <taxon>Eukaryota</taxon>
        <taxon>Viridiplantae</taxon>
        <taxon>Streptophyta</taxon>
        <taxon>Embryophyta</taxon>
        <taxon>Tracheophyta</taxon>
        <taxon>Spermatophyta</taxon>
        <taxon>Magnoliopsida</taxon>
        <taxon>eudicotyledons</taxon>
        <taxon>Gunneridae</taxon>
        <taxon>Pentapetalae</taxon>
        <taxon>asterids</taxon>
        <taxon>campanulids</taxon>
        <taxon>Escalloniales</taxon>
        <taxon>Escalloniaceae</taxon>
        <taxon>Escallonia</taxon>
    </lineage>
</organism>
<evidence type="ECO:0000256" key="1">
    <source>
        <dbReference type="ARBA" id="ARBA00022723"/>
    </source>
</evidence>
<evidence type="ECO:0000313" key="7">
    <source>
        <dbReference type="Proteomes" id="UP001187471"/>
    </source>
</evidence>
<keyword evidence="1" id="KW-0479">Metal-binding</keyword>
<keyword evidence="3" id="KW-0408">Iron</keyword>
<dbReference type="GO" id="GO:0016491">
    <property type="term" value="F:oxidoreductase activity"/>
    <property type="evidence" value="ECO:0007669"/>
    <property type="project" value="UniProtKB-KW"/>
</dbReference>
<evidence type="ECO:0000256" key="3">
    <source>
        <dbReference type="ARBA" id="ARBA00023004"/>
    </source>
</evidence>
<dbReference type="Gene3D" id="2.60.120.330">
    <property type="entry name" value="B-lactam Antibiotic, Isopenicillin N Synthase, Chain"/>
    <property type="match status" value="1"/>
</dbReference>
<name>A0AA88S4Q8_9ASTE</name>
<dbReference type="PANTHER" id="PTHR10209">
    <property type="entry name" value="OXIDOREDUCTASE, 2OG-FE II OXYGENASE FAMILY PROTEIN"/>
    <property type="match status" value="1"/>
</dbReference>
<dbReference type="InterPro" id="IPR026992">
    <property type="entry name" value="DIOX_N"/>
</dbReference>
<sequence length="149" mass="16699">MGQCDAAAATVQATEANDLPVVDLSPLNSADASAIAGVVAQIGKACEEWGCFQVINHGVPLELQAKYEFVMKQFFAQPVEAKRKLRKDIDIENPYAYGYEEFQGNVDDWKEVFDFPLEKDPTVQALPEAESEKTRDLIHSWPEYPSNFR</sequence>
<keyword evidence="2" id="KW-0560">Oxidoreductase</keyword>
<protein>
    <recommendedName>
        <fullName evidence="4">Non-haem dioxygenase N-terminal domain-containing protein</fullName>
    </recommendedName>
</protein>
<dbReference type="Proteomes" id="UP001187471">
    <property type="component" value="Unassembled WGS sequence"/>
</dbReference>
<accession>A0AA88S4Q8</accession>
<dbReference type="InterPro" id="IPR027443">
    <property type="entry name" value="IPNS-like_sf"/>
</dbReference>